<dbReference type="GeneID" id="97191547"/>
<evidence type="ECO:0000259" key="2">
    <source>
        <dbReference type="PROSITE" id="PS51202"/>
    </source>
</evidence>
<dbReference type="SUPFAM" id="SSF51735">
    <property type="entry name" value="NAD(P)-binding Rossmann-fold domains"/>
    <property type="match status" value="1"/>
</dbReference>
<evidence type="ECO:0000313" key="3">
    <source>
        <dbReference type="EMBL" id="RGE87994.1"/>
    </source>
</evidence>
<dbReference type="InterPro" id="IPR050721">
    <property type="entry name" value="Trk_Ktr_HKT_K-transport"/>
</dbReference>
<dbReference type="InterPro" id="IPR036291">
    <property type="entry name" value="NAD(P)-bd_dom_sf"/>
</dbReference>
<evidence type="ECO:0000313" key="4">
    <source>
        <dbReference type="Proteomes" id="UP000261080"/>
    </source>
</evidence>
<name>A0A3E3K3D5_9FIRM</name>
<dbReference type="GO" id="GO:0008324">
    <property type="term" value="F:monoatomic cation transmembrane transporter activity"/>
    <property type="evidence" value="ECO:0007669"/>
    <property type="project" value="InterPro"/>
</dbReference>
<dbReference type="InterPro" id="IPR003148">
    <property type="entry name" value="RCK_N"/>
</dbReference>
<dbReference type="PROSITE" id="PS51202">
    <property type="entry name" value="RCK_C"/>
    <property type="match status" value="1"/>
</dbReference>
<dbReference type="Pfam" id="PF02254">
    <property type="entry name" value="TrkA_N"/>
    <property type="match status" value="1"/>
</dbReference>
<dbReference type="InterPro" id="IPR006037">
    <property type="entry name" value="RCK_C"/>
</dbReference>
<dbReference type="AlphaFoldDB" id="A0A3E3K3D5"/>
<feature type="domain" description="RCK C-terminal" evidence="2">
    <location>
        <begin position="134"/>
        <end position="216"/>
    </location>
</feature>
<feature type="domain" description="RCK N-terminal" evidence="1">
    <location>
        <begin position="1"/>
        <end position="117"/>
    </location>
</feature>
<comment type="caution">
    <text evidence="3">The sequence shown here is derived from an EMBL/GenBank/DDBJ whole genome shotgun (WGS) entry which is preliminary data.</text>
</comment>
<organism evidence="3 4">
    <name type="scientific">Sellimonas intestinalis</name>
    <dbReference type="NCBI Taxonomy" id="1653434"/>
    <lineage>
        <taxon>Bacteria</taxon>
        <taxon>Bacillati</taxon>
        <taxon>Bacillota</taxon>
        <taxon>Clostridia</taxon>
        <taxon>Lachnospirales</taxon>
        <taxon>Lachnospiraceae</taxon>
        <taxon>Sellimonas</taxon>
    </lineage>
</organism>
<dbReference type="OrthoDB" id="9776294at2"/>
<dbReference type="Proteomes" id="UP000261080">
    <property type="component" value="Unassembled WGS sequence"/>
</dbReference>
<sequence length="216" mass="24224">MKTVLLIGLGRFGRHAALKLNELGHQVMAIDKDEERVNDVMPYVTNAQIGDSTSEEFLESLGVRNFDVCIVTIGDNFQSSLETASLLKDLGAKRVVARAARDIQAKFLLRNGADNVVYPEKEMAIRTAIRYTSDHISDYVALGDDYALFEVEVPESWVGKTIAQLDVRNRFHVTIMAIKQHGKFTMTVIKSDTRFPADSTILALGTYRDVQRCFHI</sequence>
<dbReference type="EMBL" id="QVLX01000003">
    <property type="protein sequence ID" value="RGE87994.1"/>
    <property type="molecule type" value="Genomic_DNA"/>
</dbReference>
<dbReference type="Gene3D" id="3.30.70.1450">
    <property type="entry name" value="Regulator of K+ conductance, C-terminal domain"/>
    <property type="match status" value="1"/>
</dbReference>
<dbReference type="SUPFAM" id="SSF116726">
    <property type="entry name" value="TrkA C-terminal domain-like"/>
    <property type="match status" value="1"/>
</dbReference>
<dbReference type="InterPro" id="IPR036721">
    <property type="entry name" value="RCK_C_sf"/>
</dbReference>
<evidence type="ECO:0000259" key="1">
    <source>
        <dbReference type="PROSITE" id="PS51201"/>
    </source>
</evidence>
<dbReference type="Gene3D" id="3.40.50.720">
    <property type="entry name" value="NAD(P)-binding Rossmann-like Domain"/>
    <property type="match status" value="1"/>
</dbReference>
<dbReference type="RefSeq" id="WP_024731570.1">
    <property type="nucleotide sequence ID" value="NZ_BAABYU010000001.1"/>
</dbReference>
<dbReference type="GO" id="GO:0006813">
    <property type="term" value="P:potassium ion transport"/>
    <property type="evidence" value="ECO:0007669"/>
    <property type="project" value="InterPro"/>
</dbReference>
<reference evidence="3 4" key="1">
    <citation type="submission" date="2018-08" db="EMBL/GenBank/DDBJ databases">
        <title>A genome reference for cultivated species of the human gut microbiota.</title>
        <authorList>
            <person name="Zou Y."/>
            <person name="Xue W."/>
            <person name="Luo G."/>
        </authorList>
    </citation>
    <scope>NUCLEOTIDE SEQUENCE [LARGE SCALE GENOMIC DNA]</scope>
    <source>
        <strain evidence="3 4">AF37-2AT</strain>
    </source>
</reference>
<proteinExistence type="predicted"/>
<accession>A0A3E3K3D5</accession>
<protein>
    <submittedName>
        <fullName evidence="3">TrkA family potassium uptake protein</fullName>
    </submittedName>
</protein>
<dbReference type="Pfam" id="PF02080">
    <property type="entry name" value="TrkA_C"/>
    <property type="match status" value="1"/>
</dbReference>
<dbReference type="PANTHER" id="PTHR43833">
    <property type="entry name" value="POTASSIUM CHANNEL PROTEIN 2-RELATED-RELATED"/>
    <property type="match status" value="1"/>
</dbReference>
<dbReference type="PANTHER" id="PTHR43833:SF7">
    <property type="entry name" value="KTR SYSTEM POTASSIUM UPTAKE PROTEIN C"/>
    <property type="match status" value="1"/>
</dbReference>
<dbReference type="PROSITE" id="PS51201">
    <property type="entry name" value="RCK_N"/>
    <property type="match status" value="1"/>
</dbReference>
<keyword evidence="4" id="KW-1185">Reference proteome</keyword>
<gene>
    <name evidence="3" type="ORF">DW016_07790</name>
</gene>